<dbReference type="PANTHER" id="PTHR36214:SF5">
    <property type="entry name" value="ACETYL-COA DECARBONYLASE_SYNTHASE COMPLEX SUBUNIT DELTA"/>
    <property type="match status" value="1"/>
</dbReference>
<keyword evidence="3" id="KW-0808">Transferase</keyword>
<keyword evidence="3" id="KW-0489">Methyltransferase</keyword>
<dbReference type="KEGG" id="gah:GAH_01143"/>
<name>A0A0F7IFF1_9EURY</name>
<dbReference type="GO" id="GO:0008168">
    <property type="term" value="F:methyltransferase activity"/>
    <property type="evidence" value="ECO:0007669"/>
    <property type="project" value="UniProtKB-KW"/>
</dbReference>
<protein>
    <recommendedName>
        <fullName evidence="1">Acetyl-CoA decarbonylase/synthase complex subunit delta</fullName>
        <shortName evidence="1">ACDS complex subunit delta</shortName>
    </recommendedName>
    <alternativeName>
        <fullName evidence="1">Corrinoid/iron-sulfur component small subunit</fullName>
    </alternativeName>
</protein>
<dbReference type="EMBL" id="CP011267">
    <property type="protein sequence ID" value="AKG91542.1"/>
    <property type="molecule type" value="Genomic_DNA"/>
</dbReference>
<evidence type="ECO:0000313" key="3">
    <source>
        <dbReference type="EMBL" id="AKG91542.1"/>
    </source>
</evidence>
<proteinExistence type="inferred from homology"/>
<gene>
    <name evidence="1" type="primary">cdhD</name>
    <name evidence="3" type="ORF">GAH_01143</name>
</gene>
<accession>A0A0F7IFF1</accession>
<dbReference type="InterPro" id="IPR011005">
    <property type="entry name" value="Dihydropteroate_synth-like_sf"/>
</dbReference>
<keyword evidence="4" id="KW-1185">Reference proteome</keyword>
<dbReference type="HAMAP" id="MF_01135">
    <property type="entry name" value="CdhD"/>
    <property type="match status" value="1"/>
</dbReference>
<comment type="function">
    <text evidence="1">Part of a complex that catalyzes the reversible cleavage of acetyl-CoA, allowing autotrophic growth from CO(2). Probably maintains the overall quaternary structure of the ACDS complex.</text>
</comment>
<dbReference type="RefSeq" id="WP_048095239.1">
    <property type="nucleotide sequence ID" value="NZ_CP011267.1"/>
</dbReference>
<organism evidence="3 4">
    <name type="scientific">Geoglobus ahangari</name>
    <dbReference type="NCBI Taxonomy" id="113653"/>
    <lineage>
        <taxon>Archaea</taxon>
        <taxon>Methanobacteriati</taxon>
        <taxon>Methanobacteriota</taxon>
        <taxon>Archaeoglobi</taxon>
        <taxon>Archaeoglobales</taxon>
        <taxon>Archaeoglobaceae</taxon>
        <taxon>Geoglobus</taxon>
    </lineage>
</organism>
<comment type="subunit">
    <text evidence="1">Heterodimer of delta and gamma chains. The ACDS complex is made up of alpha, epsilon, beta, gamma and delta chains with a probable stoichiometry of (alpha(2)epsilon(2))(4)-beta(8)-(gamma(1)delta(1))(8).</text>
</comment>
<dbReference type="NCBIfam" id="NF003375">
    <property type="entry name" value="PRK04452.1-1"/>
    <property type="match status" value="1"/>
</dbReference>
<dbReference type="NCBIfam" id="TIGR00381">
    <property type="entry name" value="cdhD"/>
    <property type="match status" value="1"/>
</dbReference>
<dbReference type="OrthoDB" id="67748at2157"/>
<dbReference type="PANTHER" id="PTHR36214">
    <property type="match status" value="1"/>
</dbReference>
<dbReference type="NCBIfam" id="NF003376">
    <property type="entry name" value="PRK04452.1-2"/>
    <property type="match status" value="1"/>
</dbReference>
<evidence type="ECO:0000256" key="1">
    <source>
        <dbReference type="HAMAP-Rule" id="MF_01135"/>
    </source>
</evidence>
<dbReference type="STRING" id="113653.GAH_01143"/>
<evidence type="ECO:0000259" key="2">
    <source>
        <dbReference type="Pfam" id="PF03599"/>
    </source>
</evidence>
<dbReference type="GO" id="GO:0006730">
    <property type="term" value="P:one-carbon metabolic process"/>
    <property type="evidence" value="ECO:0007669"/>
    <property type="project" value="InterPro"/>
</dbReference>
<comment type="similarity">
    <text evidence="1">Belongs to the CdhD family.</text>
</comment>
<sequence>MAKKFTLEEFFETLKKYNVEELEGVRIEGDLEIEVEPGSGVDANLIQALAALAGYTQLIQEFGNFIYHTNMALTYLQRLSAALGIQMPLGAPAIQQPAAVQPAVPEAKPLEVPKFKIPEKLIEAKFEPYKAEYPGVIEEVTLGATKADGGTRETTVTIGGERSLAFYLFDAENPNMPVVAIDIFDRRPMLAKAVREHYEDVLDDPAEWARKAVKDFGADLVTLHLISTDPLLEDTPASEAVKVVEEVLQAVKVPLIIGGSGNKEKDPEVLEKAAEVAEGERVMLASATLDMDWERIGNAAKKYGHVILSWTQMDINNQKTLNRYLLKRVGIDRNSLVMDPTTAALGYGLDYAFTNMERIRISGLRGDQDLNFPISSGTTNAWGAREAWMIDSPIEGDTPWGPRELRGPIWEIVTGMTLALAGVDLFMMMHPGAVAVLKEWMGMLYGTIKDSIDNVDDWITMEV</sequence>
<dbReference type="PATRIC" id="fig|113653.22.peg.1138"/>
<dbReference type="InterPro" id="IPR051069">
    <property type="entry name" value="ACDS_complex_subunit"/>
</dbReference>
<evidence type="ECO:0000313" key="4">
    <source>
        <dbReference type="Proteomes" id="UP000034723"/>
    </source>
</evidence>
<dbReference type="AlphaFoldDB" id="A0A0F7IFF1"/>
<dbReference type="InParanoid" id="A0A0F7IFF1"/>
<dbReference type="FunCoup" id="A0A0F7IFF1">
    <property type="interactions" value="58"/>
</dbReference>
<dbReference type="InterPro" id="IPR016041">
    <property type="entry name" value="Ac-CoA_synth_d_su_TIM-brl"/>
</dbReference>
<feature type="domain" description="CO dehydrogenase/acetyl-CoA synthase delta subunit TIM barrel" evidence="2">
    <location>
        <begin position="139"/>
        <end position="391"/>
    </location>
</feature>
<dbReference type="Pfam" id="PF03599">
    <property type="entry name" value="CdhD"/>
    <property type="match status" value="1"/>
</dbReference>
<dbReference type="HOGENOM" id="CLU_040403_0_0_2"/>
<dbReference type="Proteomes" id="UP000034723">
    <property type="component" value="Chromosome"/>
</dbReference>
<dbReference type="SUPFAM" id="SSF51717">
    <property type="entry name" value="Dihydropteroate synthetase-like"/>
    <property type="match status" value="1"/>
</dbReference>
<dbReference type="GeneID" id="24803717"/>
<dbReference type="InterPro" id="IPR004486">
    <property type="entry name" value="CO_DH/Ac-CoA_synth_dsu"/>
</dbReference>
<dbReference type="Gene3D" id="3.20.20.20">
    <property type="entry name" value="Dihydropteroate synthase-like"/>
    <property type="match status" value="1"/>
</dbReference>
<dbReference type="GO" id="GO:0032259">
    <property type="term" value="P:methylation"/>
    <property type="evidence" value="ECO:0007669"/>
    <property type="project" value="UniProtKB-KW"/>
</dbReference>
<reference evidence="3 4" key="1">
    <citation type="submission" date="2015-04" db="EMBL/GenBank/DDBJ databases">
        <title>The complete genome sequence of the hyperthermophilic, obligate iron-reducing archaeon Geoglobus ahangari strain 234T.</title>
        <authorList>
            <person name="Manzella M.P."/>
            <person name="Holmes D.E."/>
            <person name="Rocheleau J.M."/>
            <person name="Chung A."/>
            <person name="Reguera G."/>
            <person name="Kashefi K."/>
        </authorList>
    </citation>
    <scope>NUCLEOTIDE SEQUENCE [LARGE SCALE GENOMIC DNA]</scope>
    <source>
        <strain evidence="3 4">234</strain>
    </source>
</reference>